<dbReference type="Gene3D" id="3.40.50.10330">
    <property type="entry name" value="Probable inorganic polyphosphate/atp-NAD kinase, domain 1"/>
    <property type="match status" value="1"/>
</dbReference>
<dbReference type="InterPro" id="IPR017438">
    <property type="entry name" value="ATP-NAD_kinase_N"/>
</dbReference>
<evidence type="ECO:0000313" key="2">
    <source>
        <dbReference type="Proteomes" id="UP001179614"/>
    </source>
</evidence>
<keyword evidence="1" id="KW-0808">Transferase</keyword>
<dbReference type="InterPro" id="IPR017437">
    <property type="entry name" value="ATP-NAD_kinase_PpnK-typ_C"/>
</dbReference>
<dbReference type="EMBL" id="CP089391">
    <property type="protein sequence ID" value="WBL75975.1"/>
    <property type="molecule type" value="Genomic_DNA"/>
</dbReference>
<dbReference type="GO" id="GO:0016301">
    <property type="term" value="F:kinase activity"/>
    <property type="evidence" value="ECO:0007669"/>
    <property type="project" value="UniProtKB-KW"/>
</dbReference>
<dbReference type="PANTHER" id="PTHR13158">
    <property type="match status" value="1"/>
</dbReference>
<dbReference type="Gene3D" id="2.60.200.30">
    <property type="entry name" value="Probable inorganic polyphosphate/atp-NAD kinase, domain 2"/>
    <property type="match status" value="1"/>
</dbReference>
<proteinExistence type="predicted"/>
<keyword evidence="2" id="KW-1185">Reference proteome</keyword>
<dbReference type="PANTHER" id="PTHR13158:SF4">
    <property type="entry name" value="NAD(+) KINASE"/>
    <property type="match status" value="1"/>
</dbReference>
<organism evidence="1 2">
    <name type="scientific">Bradyrhizobium xenonodulans</name>
    <dbReference type="NCBI Taxonomy" id="2736875"/>
    <lineage>
        <taxon>Bacteria</taxon>
        <taxon>Pseudomonadati</taxon>
        <taxon>Pseudomonadota</taxon>
        <taxon>Alphaproteobacteria</taxon>
        <taxon>Hyphomicrobiales</taxon>
        <taxon>Nitrobacteraceae</taxon>
        <taxon>Bradyrhizobium</taxon>
    </lineage>
</organism>
<dbReference type="InterPro" id="IPR016064">
    <property type="entry name" value="NAD/diacylglycerol_kinase_sf"/>
</dbReference>
<sequence length="311" mass="34093">MPAANDRKIVLVTRKTRLEDLVARYLTAAQARFYVEHLGADFSDYEREHEVYHAQRRLTLQVLEQWGRYQAIERSFLPNFIFAPSDIVVALGQDGVVANTMKYLDGHPLIGLNPDPTRHDGVLLPFAPRDLAKLLPDIAAEKRASRAVTMARARLTDGQVLHAVNDLFVGARTHVSAMYEIAAGGATERQSSSGLIVSTGLGSTAWFKSIVTGSVAIAGEFGHPAEPGTYNALAWDAHELRFAVREPFPSRNSQTSLICGRLASSEALRVRSLMPENGVIFSDGIEADRLDFNAGTEVEIGIAERQGRLIV</sequence>
<evidence type="ECO:0000313" key="1">
    <source>
        <dbReference type="EMBL" id="WBL75975.1"/>
    </source>
</evidence>
<reference evidence="1" key="1">
    <citation type="submission" date="2021-12" db="EMBL/GenBank/DDBJ databases">
        <title>Bradyrhizobium xenonodulans sp. nov.</title>
        <authorList>
            <person name="Claassens R."/>
            <person name="Venter S.N."/>
            <person name="Beukes C.W."/>
            <person name="Stepkowski T."/>
            <person name="Steenkamp E.T."/>
        </authorList>
    </citation>
    <scope>NUCLEOTIDE SEQUENCE</scope>
    <source>
        <strain evidence="1">14AB</strain>
    </source>
</reference>
<name>A0ABY7MC87_9BRAD</name>
<dbReference type="RefSeq" id="WP_270160755.1">
    <property type="nucleotide sequence ID" value="NZ_CP089391.1"/>
</dbReference>
<keyword evidence="1" id="KW-0418">Kinase</keyword>
<dbReference type="Proteomes" id="UP001179614">
    <property type="component" value="Chromosome"/>
</dbReference>
<gene>
    <name evidence="1" type="ORF">I3J27_23400</name>
</gene>
<protein>
    <submittedName>
        <fullName evidence="1">Sugar kinase</fullName>
    </submittedName>
</protein>
<dbReference type="SUPFAM" id="SSF111331">
    <property type="entry name" value="NAD kinase/diacylglycerol kinase-like"/>
    <property type="match status" value="1"/>
</dbReference>
<accession>A0ABY7MC87</accession>